<dbReference type="Gene3D" id="2.60.120.260">
    <property type="entry name" value="Galactose-binding domain-like"/>
    <property type="match status" value="1"/>
</dbReference>
<proteinExistence type="predicted"/>
<dbReference type="EMBL" id="JAYDYQ010002533">
    <property type="protein sequence ID" value="KAK4486344.1"/>
    <property type="molecule type" value="Genomic_DNA"/>
</dbReference>
<dbReference type="PANTHER" id="PTHR12953:SF3">
    <property type="entry name" value="SUN DOMAIN-CONTAINING PROTEIN 5"/>
    <property type="match status" value="1"/>
</dbReference>
<keyword evidence="3 5" id="KW-1133">Transmembrane helix</keyword>
<evidence type="ECO:0000256" key="4">
    <source>
        <dbReference type="ARBA" id="ARBA00023136"/>
    </source>
</evidence>
<organism evidence="7 8">
    <name type="scientific">Penstemon davidsonii</name>
    <dbReference type="NCBI Taxonomy" id="160366"/>
    <lineage>
        <taxon>Eukaryota</taxon>
        <taxon>Viridiplantae</taxon>
        <taxon>Streptophyta</taxon>
        <taxon>Embryophyta</taxon>
        <taxon>Tracheophyta</taxon>
        <taxon>Spermatophyta</taxon>
        <taxon>Magnoliopsida</taxon>
        <taxon>eudicotyledons</taxon>
        <taxon>Gunneridae</taxon>
        <taxon>Pentapetalae</taxon>
        <taxon>asterids</taxon>
        <taxon>lamiids</taxon>
        <taxon>Lamiales</taxon>
        <taxon>Plantaginaceae</taxon>
        <taxon>Cheloneae</taxon>
        <taxon>Penstemon</taxon>
    </lineage>
</organism>
<comment type="subcellular location">
    <subcellularLocation>
        <location evidence="1">Membrane</location>
    </subcellularLocation>
</comment>
<keyword evidence="4 5" id="KW-0472">Membrane</keyword>
<dbReference type="InterPro" id="IPR012919">
    <property type="entry name" value="SUN_dom"/>
</dbReference>
<dbReference type="InterPro" id="IPR045120">
    <property type="entry name" value="Suco/Slp1-like"/>
</dbReference>
<evidence type="ECO:0000256" key="1">
    <source>
        <dbReference type="ARBA" id="ARBA00004370"/>
    </source>
</evidence>
<dbReference type="SUPFAM" id="SSF49785">
    <property type="entry name" value="Galactose-binding domain-like"/>
    <property type="match status" value="1"/>
</dbReference>
<name>A0ABR0DBD2_9LAMI</name>
<evidence type="ECO:0000313" key="8">
    <source>
        <dbReference type="Proteomes" id="UP001291926"/>
    </source>
</evidence>
<keyword evidence="2 5" id="KW-0812">Transmembrane</keyword>
<dbReference type="PANTHER" id="PTHR12953">
    <property type="entry name" value="MEMBRANE PROTEIN CH1 RELATED"/>
    <property type="match status" value="1"/>
</dbReference>
<keyword evidence="8" id="KW-1185">Reference proteome</keyword>
<accession>A0ABR0DBD2</accession>
<feature type="transmembrane region" description="Helical" evidence="5">
    <location>
        <begin position="588"/>
        <end position="605"/>
    </location>
</feature>
<dbReference type="PROSITE" id="PS51469">
    <property type="entry name" value="SUN"/>
    <property type="match status" value="1"/>
</dbReference>
<feature type="transmembrane region" description="Helical" evidence="5">
    <location>
        <begin position="548"/>
        <end position="567"/>
    </location>
</feature>
<evidence type="ECO:0000256" key="5">
    <source>
        <dbReference type="SAM" id="Phobius"/>
    </source>
</evidence>
<protein>
    <recommendedName>
        <fullName evidence="6">SUN domain-containing protein</fullName>
    </recommendedName>
</protein>
<evidence type="ECO:0000256" key="2">
    <source>
        <dbReference type="ARBA" id="ARBA00022692"/>
    </source>
</evidence>
<sequence length="607" mass="68748">MKKIPNKVNPKNSVKNINISSNISKKITRRRTSFRQLSAPLFFSFWAVIILFHTKFGLTRGNEGFFYAYNESITNSSVRPEELGNHTTPVVQNVDNNQTNEVVVKLNVSVIVKDYTPYDIYPKSENTLQGKSSLEELVSIVLDYKAFICQIHQQEDVKKVEPEQHQSGRIQLTYPNLDEFKYISRQEKIGIYPQQLLNITHRLEPDGTPYNYASASKGAKVVAHNKEAKGASNVLGKDHDKYLRNPCSVEGKFFIIELADETLVDAVKIANHEHHSSTFKAFELYGSLTYPTETWVPLGSFVAANVKHAQCFKLPEPNWVRYLKVNLLSHYGSEFYCTLSVVEVYGVDAIEQMLEDLIVTSGEASNIRLPNPNSTAVPLILPEPNANNSEVDNVANNETVTKGVDNVDEGKKVPLDVPKKPMVISSVPNSRLHADAALKVVLQKVRSLELNLSVLEEYIKELNKRQGEVFPELDKELLKFSILLENTKSEMKNLMEWKEIMEKGIFDLEAWKAAVSTRMDLLVMENSSLRLEIEKVLQDQASLERKELGILTLAFCFACTAILKLISKRVLNIFRSPISGTEFRSSRRWVLILIFCSMTMLIPLICS</sequence>
<comment type="caution">
    <text evidence="7">The sequence shown here is derived from an EMBL/GenBank/DDBJ whole genome shotgun (WGS) entry which is preliminary data.</text>
</comment>
<feature type="domain" description="SUN" evidence="6">
    <location>
        <begin position="189"/>
        <end position="349"/>
    </location>
</feature>
<evidence type="ECO:0000313" key="7">
    <source>
        <dbReference type="EMBL" id="KAK4486344.1"/>
    </source>
</evidence>
<dbReference type="InterPro" id="IPR008979">
    <property type="entry name" value="Galactose-bd-like_sf"/>
</dbReference>
<evidence type="ECO:0000256" key="3">
    <source>
        <dbReference type="ARBA" id="ARBA00022989"/>
    </source>
</evidence>
<dbReference type="Proteomes" id="UP001291926">
    <property type="component" value="Unassembled WGS sequence"/>
</dbReference>
<reference evidence="7 8" key="1">
    <citation type="journal article" date="2023" name="bioRxiv">
        <title>Genome report: Whole genome sequence and annotation of Penstemon davidsonii.</title>
        <authorList>
            <person name="Ostevik K.L."/>
            <person name="Alabady M."/>
            <person name="Zhang M."/>
            <person name="Rausher M.D."/>
        </authorList>
    </citation>
    <scope>NUCLEOTIDE SEQUENCE [LARGE SCALE GENOMIC DNA]</scope>
    <source>
        <strain evidence="7">DNT005</strain>
        <tissue evidence="7">Whole leaf</tissue>
    </source>
</reference>
<gene>
    <name evidence="7" type="ORF">RD792_009015</name>
</gene>
<evidence type="ECO:0000259" key="6">
    <source>
        <dbReference type="PROSITE" id="PS51469"/>
    </source>
</evidence>
<feature type="transmembrane region" description="Helical" evidence="5">
    <location>
        <begin position="34"/>
        <end position="52"/>
    </location>
</feature>
<dbReference type="Pfam" id="PF07738">
    <property type="entry name" value="Sad1_UNC"/>
    <property type="match status" value="1"/>
</dbReference>